<keyword evidence="2 8" id="KW-0813">Transport</keyword>
<evidence type="ECO:0000256" key="7">
    <source>
        <dbReference type="ARBA" id="ARBA00023237"/>
    </source>
</evidence>
<evidence type="ECO:0000256" key="1">
    <source>
        <dbReference type="ARBA" id="ARBA00004571"/>
    </source>
</evidence>
<gene>
    <name evidence="11" type="ORF">T190115A13A_20354</name>
</gene>
<accession>A0ABP1FFM1</accession>
<evidence type="ECO:0000256" key="6">
    <source>
        <dbReference type="ARBA" id="ARBA00023136"/>
    </source>
</evidence>
<dbReference type="Proteomes" id="UP001497602">
    <property type="component" value="Unassembled WGS sequence"/>
</dbReference>
<organism evidence="11 12">
    <name type="scientific">Tenacibaculum vairaonense</name>
    <dbReference type="NCBI Taxonomy" id="3137860"/>
    <lineage>
        <taxon>Bacteria</taxon>
        <taxon>Pseudomonadati</taxon>
        <taxon>Bacteroidota</taxon>
        <taxon>Flavobacteriia</taxon>
        <taxon>Flavobacteriales</taxon>
        <taxon>Flavobacteriaceae</taxon>
        <taxon>Tenacibaculum</taxon>
    </lineage>
</organism>
<dbReference type="InterPro" id="IPR039426">
    <property type="entry name" value="TonB-dep_rcpt-like"/>
</dbReference>
<evidence type="ECO:0000256" key="8">
    <source>
        <dbReference type="PROSITE-ProRule" id="PRU01360"/>
    </source>
</evidence>
<dbReference type="PANTHER" id="PTHR30069">
    <property type="entry name" value="TONB-DEPENDENT OUTER MEMBRANE RECEPTOR"/>
    <property type="match status" value="1"/>
</dbReference>
<dbReference type="Gene3D" id="2.40.170.20">
    <property type="entry name" value="TonB-dependent receptor, beta-barrel domain"/>
    <property type="match status" value="1"/>
</dbReference>
<evidence type="ECO:0000313" key="12">
    <source>
        <dbReference type="Proteomes" id="UP001497602"/>
    </source>
</evidence>
<evidence type="ECO:0000256" key="3">
    <source>
        <dbReference type="ARBA" id="ARBA00022452"/>
    </source>
</evidence>
<comment type="caution">
    <text evidence="11">The sequence shown here is derived from an EMBL/GenBank/DDBJ whole genome shotgun (WGS) entry which is preliminary data.</text>
</comment>
<keyword evidence="12" id="KW-1185">Reference proteome</keyword>
<feature type="domain" description="TonB-dependent receptor plug" evidence="10">
    <location>
        <begin position="115"/>
        <end position="223"/>
    </location>
</feature>
<keyword evidence="4 8" id="KW-0812">Transmembrane</keyword>
<keyword evidence="6 8" id="KW-0472">Membrane</keyword>
<evidence type="ECO:0000256" key="4">
    <source>
        <dbReference type="ARBA" id="ARBA00022692"/>
    </source>
</evidence>
<dbReference type="SUPFAM" id="SSF49464">
    <property type="entry name" value="Carboxypeptidase regulatory domain-like"/>
    <property type="match status" value="1"/>
</dbReference>
<protein>
    <submittedName>
        <fullName evidence="11">Iron complex outermembrane recepter protein</fullName>
    </submittedName>
</protein>
<reference evidence="11 12" key="1">
    <citation type="submission" date="2024-05" db="EMBL/GenBank/DDBJ databases">
        <authorList>
            <person name="Duchaud E."/>
        </authorList>
    </citation>
    <scope>NUCLEOTIDE SEQUENCE [LARGE SCALE GENOMIC DNA]</scope>
    <source>
        <strain evidence="11">Ena-SAMPLE-TAB-13-05-2024-13:56:06:370-140305</strain>
    </source>
</reference>
<dbReference type="EMBL" id="CAXJRC010000022">
    <property type="protein sequence ID" value="CAL2107074.1"/>
    <property type="molecule type" value="Genomic_DNA"/>
</dbReference>
<dbReference type="PROSITE" id="PS52016">
    <property type="entry name" value="TONB_DEPENDENT_REC_3"/>
    <property type="match status" value="1"/>
</dbReference>
<feature type="signal peptide" evidence="9">
    <location>
        <begin position="1"/>
        <end position="20"/>
    </location>
</feature>
<comment type="subcellular location">
    <subcellularLocation>
        <location evidence="1 8">Cell outer membrane</location>
        <topology evidence="1 8">Multi-pass membrane protein</topology>
    </subcellularLocation>
</comment>
<dbReference type="Pfam" id="PF07715">
    <property type="entry name" value="Plug"/>
    <property type="match status" value="1"/>
</dbReference>
<dbReference type="SUPFAM" id="SSF56935">
    <property type="entry name" value="Porins"/>
    <property type="match status" value="1"/>
</dbReference>
<dbReference type="RefSeq" id="WP_348705130.1">
    <property type="nucleotide sequence ID" value="NZ_CAXIYA010000033.1"/>
</dbReference>
<feature type="chain" id="PRO_5046728788" evidence="9">
    <location>
        <begin position="21"/>
        <end position="941"/>
    </location>
</feature>
<sequence length="941" mass="105769">MLKRQLAMIVFTLCMLTSYAQVKINGLVYDEYLEPFYGAKVTHGKNYTASNTDGEFSIVLTSDVLPQTITVSAFGYKTEKVIITSLEKKVNVILKENILLDQVIISASRIPERIIESPVTVERFGINDIKRNTSNSFYDGLTNLKGIQSREGSYGFKSVNTRGFSDFSNSRFVQLVDGMDTAAPALNFSPGNLGGISELDIHSVEILPGASSALYGANAYNGIMLMNTKSPFDFTGISVLLKSGVTNQNAAGTNPFYDATIRMAYKFNEYFAAKANLSYFEAEEWHANDYRNREVDTNEITNGDINSTPNYDGVNTYGDEIFSDLSFFSNAFPAGSLIRRTGYRERELLESYESNNLKFSGSLHFRPFQDESLEIILATRLAMGDNLFQGTSRYAQRNYYIGQSKFEVKGDNFYARVYYTRNDAGNSYDLTTTGIALNEASTPFGVWLNSYFNELVKTGSIGSIVGARRVADANRLTPGTEAFQNAFNTITSTKITEGGSKIYDRSSYIHADGNYNFASLVNDWADIQVGGSFRQYNPDSQGTIFNDANESIKINEYGVYGQIQKKFLDERLKITTSLRYDKSQNFEGNYSPRFAVNYALGEDKGHILRASYQTGFRNPTIQEQYLFLNAGVKTNVGATKDNLDRIQYNNVDFIPLLNDFFASTTTGDEIINNALLTKSVYDSQTYLKSDYTEIKPESVKTFETGYRSILRLNNNTNLDLDINAFYSQHKDFVFFQDVVVPNYGTIYPNGTKKLTDAELALPANQGAFAIDNVVVLDPVANIAFNNGHVREFNLITNAKSEVESFGFGIGMHTKLFRNFDIGVNYNFIDYRYEDLDLGLFEPNFNTPKHTAKVQFGNDKLFKNFGFNINARWTDKYRWVSPYVKGDIDARTVIDAQLNYRIPSFKSVFKVGGTNLFGEEYMVAPGAGRIGQLYYISWIINN</sequence>
<dbReference type="InterPro" id="IPR012910">
    <property type="entry name" value="Plug_dom"/>
</dbReference>
<evidence type="ECO:0000256" key="9">
    <source>
        <dbReference type="SAM" id="SignalP"/>
    </source>
</evidence>
<keyword evidence="7 8" id="KW-0998">Cell outer membrane</keyword>
<dbReference type="InterPro" id="IPR036942">
    <property type="entry name" value="Beta-barrel_TonB_sf"/>
</dbReference>
<comment type="similarity">
    <text evidence="8">Belongs to the TonB-dependent receptor family.</text>
</comment>
<dbReference type="Gene3D" id="2.170.130.10">
    <property type="entry name" value="TonB-dependent receptor, plug domain"/>
    <property type="match status" value="1"/>
</dbReference>
<dbReference type="InterPro" id="IPR008969">
    <property type="entry name" value="CarboxyPept-like_regulatory"/>
</dbReference>
<keyword evidence="3 8" id="KW-1134">Transmembrane beta strand</keyword>
<evidence type="ECO:0000256" key="5">
    <source>
        <dbReference type="ARBA" id="ARBA00022729"/>
    </source>
</evidence>
<evidence type="ECO:0000256" key="2">
    <source>
        <dbReference type="ARBA" id="ARBA00022448"/>
    </source>
</evidence>
<dbReference type="InterPro" id="IPR037066">
    <property type="entry name" value="Plug_dom_sf"/>
</dbReference>
<keyword evidence="5 9" id="KW-0732">Signal</keyword>
<evidence type="ECO:0000313" key="11">
    <source>
        <dbReference type="EMBL" id="CAL2107074.1"/>
    </source>
</evidence>
<name>A0ABP1FFM1_9FLAO</name>
<dbReference type="PANTHER" id="PTHR30069:SF29">
    <property type="entry name" value="HEMOGLOBIN AND HEMOGLOBIN-HAPTOGLOBIN-BINDING PROTEIN 1-RELATED"/>
    <property type="match status" value="1"/>
</dbReference>
<evidence type="ECO:0000259" key="10">
    <source>
        <dbReference type="Pfam" id="PF07715"/>
    </source>
</evidence>
<proteinExistence type="inferred from homology"/>